<dbReference type="InterPro" id="IPR009612">
    <property type="entry name" value="IcmF-rel"/>
</dbReference>
<keyword evidence="1" id="KW-1133">Transmembrane helix</keyword>
<feature type="domain" description="IcmF-related" evidence="3">
    <location>
        <begin position="517"/>
        <end position="827"/>
    </location>
</feature>
<accession>A0A1H2Z8E4</accession>
<dbReference type="RefSeq" id="WP_074668150.1">
    <property type="nucleotide sequence ID" value="NZ_FNNH01000068.1"/>
</dbReference>
<dbReference type="Proteomes" id="UP000183454">
    <property type="component" value="Unassembled WGS sequence"/>
</dbReference>
<keyword evidence="1" id="KW-0472">Membrane</keyword>
<dbReference type="SUPFAM" id="SSF52540">
    <property type="entry name" value="P-loop containing nucleoside triphosphate hydrolases"/>
    <property type="match status" value="1"/>
</dbReference>
<dbReference type="EMBL" id="FNNH01000068">
    <property type="protein sequence ID" value="SDX13596.1"/>
    <property type="molecule type" value="Genomic_DNA"/>
</dbReference>
<dbReference type="Pfam" id="PF06761">
    <property type="entry name" value="IcmF-related"/>
    <property type="match status" value="1"/>
</dbReference>
<evidence type="ECO:0000256" key="1">
    <source>
        <dbReference type="SAM" id="Phobius"/>
    </source>
</evidence>
<dbReference type="Pfam" id="PF14331">
    <property type="entry name" value="IcmF-related_N"/>
    <property type="match status" value="1"/>
</dbReference>
<organism evidence="5 6">
    <name type="scientific">Nitrosomonas communis</name>
    <dbReference type="NCBI Taxonomy" id="44574"/>
    <lineage>
        <taxon>Bacteria</taxon>
        <taxon>Pseudomonadati</taxon>
        <taxon>Pseudomonadota</taxon>
        <taxon>Betaproteobacteria</taxon>
        <taxon>Nitrosomonadales</taxon>
        <taxon>Nitrosomonadaceae</taxon>
        <taxon>Nitrosomonas</taxon>
    </lineage>
</organism>
<dbReference type="AlphaFoldDB" id="A0A1H2Z8E4"/>
<dbReference type="InterPro" id="IPR053156">
    <property type="entry name" value="T6SS_TssM-like"/>
</dbReference>
<feature type="domain" description="Type VI secretion system IcmF C-terminal" evidence="2">
    <location>
        <begin position="1080"/>
        <end position="1183"/>
    </location>
</feature>
<feature type="transmembrane region" description="Helical" evidence="1">
    <location>
        <begin position="46"/>
        <end position="67"/>
    </location>
</feature>
<dbReference type="InterPro" id="IPR010623">
    <property type="entry name" value="IcmF_C"/>
</dbReference>
<feature type="transmembrane region" description="Helical" evidence="1">
    <location>
        <begin position="459"/>
        <end position="478"/>
    </location>
</feature>
<evidence type="ECO:0000259" key="3">
    <source>
        <dbReference type="Pfam" id="PF06761"/>
    </source>
</evidence>
<keyword evidence="1" id="KW-0812">Transmembrane</keyword>
<name>A0A1H2Z8E4_9PROT</name>
<dbReference type="InterPro" id="IPR027417">
    <property type="entry name" value="P-loop_NTPase"/>
</dbReference>
<evidence type="ECO:0000313" key="5">
    <source>
        <dbReference type="EMBL" id="SDX13596.1"/>
    </source>
</evidence>
<dbReference type="InterPro" id="IPR017731">
    <property type="entry name" value="TssM1-like"/>
</dbReference>
<evidence type="ECO:0000313" key="6">
    <source>
        <dbReference type="Proteomes" id="UP000183454"/>
    </source>
</evidence>
<reference evidence="5 6" key="1">
    <citation type="submission" date="2016-10" db="EMBL/GenBank/DDBJ databases">
        <authorList>
            <person name="de Groot N.N."/>
        </authorList>
    </citation>
    <scope>NUCLEOTIDE SEQUENCE [LARGE SCALE GENOMIC DNA]</scope>
    <source>
        <strain evidence="5 6">Nm110</strain>
    </source>
</reference>
<dbReference type="NCBIfam" id="TIGR03348">
    <property type="entry name" value="VI_IcmF"/>
    <property type="match status" value="1"/>
</dbReference>
<dbReference type="InterPro" id="IPR025743">
    <property type="entry name" value="TssM1_N"/>
</dbReference>
<dbReference type="Pfam" id="PF06744">
    <property type="entry name" value="IcmF_C"/>
    <property type="match status" value="1"/>
</dbReference>
<gene>
    <name evidence="5" type="ORF">SAMN05421882_10686</name>
</gene>
<dbReference type="PANTHER" id="PTHR36153">
    <property type="entry name" value="INNER MEMBRANE PROTEIN-RELATED"/>
    <property type="match status" value="1"/>
</dbReference>
<evidence type="ECO:0000259" key="2">
    <source>
        <dbReference type="Pfam" id="PF06744"/>
    </source>
</evidence>
<sequence>MKKVFKFLFNRWTFRILGLVALSALIWFAGPLIALAEYRPLETNTARSICIVLIIGFYIGKLAWGYIKTKNLNTKLMDALLRQVSPPPIPGSNAGAEAVALMNKRFEEAITILKKANLKSNSLTSLLARLNRQYVYELPWYIFIGAPGSGKTTALVNSGLQFPLAERLGGEEIRGVGGTRNCDWFFTNEAVLLDTAGRFVTQESHHEVDSAEWLGFLQLLKKYRPRRPINGVIITISVADLLQLTPAQREWQANEIRKRIQELYTELNCRFPLYVLVTKVDLLAGFMEFFSEYGKEERAQVWGTTFPVPVKPDNSPLPNFKTELSVLEQRLNDRLVDYLQKERDLQRRTALYSFPQQFSHLKEKLSDFLSQVFLPSRFEQPPLLRGVYFTSGTQEGNPIDRIMGNLARALQLERKLFLPNKPTGKSFFLTKLIKDVIFPEAELAGTNLRWERQQSQLQWLAFTIVILITVSMITIWTVSYSHNKSYIAEVDAKASALSTQVTQLEVGQNTNIESLLSILRSVQELAETSDINSDSPPLSMDFGLYQGDKLAAASNSTYKRLLQDAFLPQLVLRIEHLMSNYANTKNMELLYEGLKAYIMLYQADHLEPEALKSFILVGWETSLSQELSNEERKALKTHLDNLLDLGKLSPPIAPNTQLITEVRDFIANQPIEQRIYNRLKQLGVGEDIPEFTISNAVGPAASLVFTRASGKPLTRGVPGLFSYKGYHKSFLQAAKEATRQLAQEESWVLDISKSSGNVYSSLETEASINDKVLRLYLNDYAKTWEIFINDIRLIRTNTLRESIELARLLSAYDSPLPVLLRAIVKEVTLINIDENDKSIVDKATDNLKSARETLKQLLGGKEEKASTVEIVSRPEYIVDNHTDFRALREIVQPVTPGQPAKINEILIQINELYIQLTAVEEALKEGIAPPASKIHLEIGTTARRLPEPLRTMFTTLSTTGVGQTQTITIENLNQSLNNTITEFCHKATSGRYPFTKGSTKDVTQDDFSQLFASGGRFDDFFQKELSQHVDTTTRPWRFRKISNDRNDLVSEGLNEFYRAKIIRDVFFPEGGRSTSISITFKPIDMDATLTQFILNVDGQLVKYGHGPQVPVKIQWPGPGGSSQVRVQFSPIIQAGKSGQVFNGPWALFRMFDTVQIIPSPQPEKFIAVFDIDGRKAQFEVVTSSVQNPFRLQALEKFKCPSRL</sequence>
<feature type="domain" description="Type VI secretion system component TssM1 N-terminal" evidence="4">
    <location>
        <begin position="207"/>
        <end position="463"/>
    </location>
</feature>
<evidence type="ECO:0000259" key="4">
    <source>
        <dbReference type="Pfam" id="PF14331"/>
    </source>
</evidence>
<protein>
    <submittedName>
        <fullName evidence="5">Type VI secretion system protein ImpL</fullName>
    </submittedName>
</protein>
<proteinExistence type="predicted"/>
<dbReference type="PANTHER" id="PTHR36153:SF1">
    <property type="entry name" value="TYPE VI SECRETION SYSTEM COMPONENT TSSM1"/>
    <property type="match status" value="1"/>
</dbReference>